<dbReference type="Gene3D" id="1.20.1250.20">
    <property type="entry name" value="MFS general substrate transporter like domains"/>
    <property type="match status" value="1"/>
</dbReference>
<feature type="transmembrane region" description="Helical" evidence="6">
    <location>
        <begin position="49"/>
        <end position="70"/>
    </location>
</feature>
<sequence length="445" mass="48425">MNNEKWHVLPAVIATAIMSFCGVLIETAMNVTFPTLMQEFQTTSSGIQWVTTGYLLAIAIVVPISAYLVRNFTTRQLFLASNLIFIIGVLINCISPNLIMLLFGRFLQGVGTGIALPLMFHIVLTQVPIEQHGIVIGLGSMTTALAPPIGPTFGGLVSAALGWRFIYWILIPCLVISLVIGLWAIPKEKSIQKSPFNLLAFFFLANCLASLLMAIEHLSLVWLLSAVVTGGLFEYFNRKNALLSFAPFKNHTFNGMLYVVLAFQATVLGLSFVYPNYLQLGLNQSATTAGLFMFPGAAMVALLAPVSGKWFDVKGPLKPLLTGLILASIGGVLISVFFEHLAILPLLALNIILMSGNGFVMGSNVTFCLMQLDKDVQADGNSIVNTLQQFTGAISTTVVARIFSANMDRLPFAGKYSLMFITTLILLALVIFIVQYKKTRKPSEV</sequence>
<dbReference type="InterPro" id="IPR020846">
    <property type="entry name" value="MFS_dom"/>
</dbReference>
<proteinExistence type="predicted"/>
<feature type="transmembrane region" description="Helical" evidence="6">
    <location>
        <begin position="106"/>
        <end position="124"/>
    </location>
</feature>
<feature type="transmembrane region" description="Helical" evidence="6">
    <location>
        <begin position="196"/>
        <end position="214"/>
    </location>
</feature>
<dbReference type="InterPro" id="IPR011701">
    <property type="entry name" value="MFS"/>
</dbReference>
<feature type="transmembrane region" description="Helical" evidence="6">
    <location>
        <begin position="136"/>
        <end position="159"/>
    </location>
</feature>
<dbReference type="SUPFAM" id="SSF103473">
    <property type="entry name" value="MFS general substrate transporter"/>
    <property type="match status" value="1"/>
</dbReference>
<feature type="transmembrane region" description="Helical" evidence="6">
    <location>
        <begin position="257"/>
        <end position="277"/>
    </location>
</feature>
<dbReference type="PRINTS" id="PR01036">
    <property type="entry name" value="TCRTETB"/>
</dbReference>
<organism evidence="8 9">
    <name type="scientific">Granulicatella elegans ATCC 700633</name>
    <dbReference type="NCBI Taxonomy" id="626369"/>
    <lineage>
        <taxon>Bacteria</taxon>
        <taxon>Bacillati</taxon>
        <taxon>Bacillota</taxon>
        <taxon>Bacilli</taxon>
        <taxon>Lactobacillales</taxon>
        <taxon>Carnobacteriaceae</taxon>
        <taxon>Granulicatella</taxon>
    </lineage>
</organism>
<gene>
    <name evidence="8" type="ORF">HMPREF0446_00187</name>
</gene>
<keyword evidence="9" id="KW-1185">Reference proteome</keyword>
<feature type="transmembrane region" description="Helical" evidence="6">
    <location>
        <begin position="289"/>
        <end position="308"/>
    </location>
</feature>
<evidence type="ECO:0000256" key="4">
    <source>
        <dbReference type="ARBA" id="ARBA00022989"/>
    </source>
</evidence>
<dbReference type="Gene3D" id="1.20.1720.10">
    <property type="entry name" value="Multidrug resistance protein D"/>
    <property type="match status" value="1"/>
</dbReference>
<feature type="transmembrane region" description="Helical" evidence="6">
    <location>
        <begin position="7"/>
        <end position="29"/>
    </location>
</feature>
<dbReference type="GO" id="GO:0005886">
    <property type="term" value="C:plasma membrane"/>
    <property type="evidence" value="ECO:0007669"/>
    <property type="project" value="UniProtKB-SubCell"/>
</dbReference>
<comment type="caution">
    <text evidence="8">The sequence shown here is derived from an EMBL/GenBank/DDBJ whole genome shotgun (WGS) entry which is preliminary data.</text>
</comment>
<dbReference type="PROSITE" id="PS50850">
    <property type="entry name" value="MFS"/>
    <property type="match status" value="1"/>
</dbReference>
<comment type="subcellular location">
    <subcellularLocation>
        <location evidence="1">Cell membrane</location>
        <topology evidence="1">Multi-pass membrane protein</topology>
    </subcellularLocation>
</comment>
<dbReference type="InterPro" id="IPR036259">
    <property type="entry name" value="MFS_trans_sf"/>
</dbReference>
<feature type="transmembrane region" description="Helical" evidence="6">
    <location>
        <begin position="416"/>
        <end position="434"/>
    </location>
</feature>
<dbReference type="Pfam" id="PF07690">
    <property type="entry name" value="MFS_1"/>
    <property type="match status" value="1"/>
</dbReference>
<evidence type="ECO:0000256" key="6">
    <source>
        <dbReference type="SAM" id="Phobius"/>
    </source>
</evidence>
<feature type="transmembrane region" description="Helical" evidence="6">
    <location>
        <begin position="77"/>
        <end position="100"/>
    </location>
</feature>
<dbReference type="STRING" id="626369.HMPREF0446_00187"/>
<protein>
    <submittedName>
        <fullName evidence="8">Drug:H+ antiporter-2 (14 Spanner) (DHA2) family drug resistance MFS transporter</fullName>
    </submittedName>
</protein>
<evidence type="ECO:0000256" key="2">
    <source>
        <dbReference type="ARBA" id="ARBA00022448"/>
    </source>
</evidence>
<evidence type="ECO:0000256" key="3">
    <source>
        <dbReference type="ARBA" id="ARBA00022692"/>
    </source>
</evidence>
<dbReference type="AlphaFoldDB" id="D0BJQ2"/>
<dbReference type="OrthoDB" id="9816041at2"/>
<dbReference type="PANTHER" id="PTHR42718:SF9">
    <property type="entry name" value="MAJOR FACILITATOR SUPERFAMILY MULTIDRUG TRANSPORTER MFSC"/>
    <property type="match status" value="1"/>
</dbReference>
<dbReference type="Proteomes" id="UP000002939">
    <property type="component" value="Unassembled WGS sequence"/>
</dbReference>
<evidence type="ECO:0000259" key="7">
    <source>
        <dbReference type="PROSITE" id="PS50850"/>
    </source>
</evidence>
<feature type="domain" description="Major facilitator superfamily (MFS) profile" evidence="7">
    <location>
        <begin position="11"/>
        <end position="440"/>
    </location>
</feature>
<keyword evidence="3 6" id="KW-0812">Transmembrane</keyword>
<evidence type="ECO:0000313" key="9">
    <source>
        <dbReference type="Proteomes" id="UP000002939"/>
    </source>
</evidence>
<dbReference type="RefSeq" id="WP_006702462.1">
    <property type="nucleotide sequence ID" value="NZ_KI391971.1"/>
</dbReference>
<reference evidence="8" key="1">
    <citation type="submission" date="2009-09" db="EMBL/GenBank/DDBJ databases">
        <authorList>
            <consortium name="The Broad Institute Genome Sequencing Platform"/>
            <person name="Ward D."/>
            <person name="Feldgarden M."/>
            <person name="Earl A."/>
            <person name="Young S.K."/>
            <person name="Zeng Q."/>
            <person name="Koehrsen M."/>
            <person name="Alvarado L."/>
            <person name="Berlin A."/>
            <person name="Bochicchio J."/>
            <person name="Borenstein D."/>
            <person name="Chapman S.B."/>
            <person name="Chen Z."/>
            <person name="Engels R."/>
            <person name="Freedman E."/>
            <person name="Gellesch M."/>
            <person name="Goldberg J."/>
            <person name="Griggs A."/>
            <person name="Gujja S."/>
            <person name="Heilman E."/>
            <person name="Heiman D."/>
            <person name="Hepburn T."/>
            <person name="Howarth C."/>
            <person name="Jen D."/>
            <person name="Larson L."/>
            <person name="Lewis B."/>
            <person name="Mehta T."/>
            <person name="Park D."/>
            <person name="Pearson M."/>
            <person name="Roberts A."/>
            <person name="Saif S."/>
            <person name="Shea T."/>
            <person name="Shenoy N."/>
            <person name="Sisk P."/>
            <person name="Stolte C."/>
            <person name="Sykes S."/>
            <person name="Thomson T."/>
            <person name="Walk T."/>
            <person name="White J."/>
            <person name="Yandava C."/>
            <person name="Sibley C.D."/>
            <person name="Field T.R."/>
            <person name="Grinwis M."/>
            <person name="Eshaghurshan C.S."/>
            <person name="Surette M.G."/>
            <person name="Haas B."/>
            <person name="Nusbaum C."/>
            <person name="Birren B."/>
        </authorList>
    </citation>
    <scope>NUCLEOTIDE SEQUENCE [LARGE SCALE GENOMIC DNA]</scope>
    <source>
        <strain evidence="8">ATCC 700633</strain>
    </source>
</reference>
<feature type="transmembrane region" description="Helical" evidence="6">
    <location>
        <begin position="320"/>
        <end position="338"/>
    </location>
</feature>
<keyword evidence="5 6" id="KW-0472">Membrane</keyword>
<feature type="transmembrane region" description="Helical" evidence="6">
    <location>
        <begin position="165"/>
        <end position="184"/>
    </location>
</feature>
<dbReference type="eggNOG" id="COG2814">
    <property type="taxonomic scope" value="Bacteria"/>
</dbReference>
<dbReference type="EMBL" id="ACRF02000015">
    <property type="protein sequence ID" value="EEW93305.1"/>
    <property type="molecule type" value="Genomic_DNA"/>
</dbReference>
<keyword evidence="4 6" id="KW-1133">Transmembrane helix</keyword>
<reference evidence="8" key="2">
    <citation type="submission" date="2011-10" db="EMBL/GenBank/DDBJ databases">
        <title>The Genome Sequence of Granulicatella elegans ATCC 700633.</title>
        <authorList>
            <consortium name="The Broad Institute Genome Sequencing Platform"/>
            <consortium name="The Broad Institute Genome Sequencing Center for Infectious Disease"/>
            <person name="Earl A."/>
            <person name="Ward D."/>
            <person name="Feldgarden M."/>
            <person name="Gevers D."/>
            <person name="Sibley C.D."/>
            <person name="Field T.R."/>
            <person name="Grinwis M."/>
            <person name="Eshaghurshan C.S."/>
            <person name="Surette M.G."/>
            <person name="Young S.K."/>
            <person name="Zeng Q."/>
            <person name="Gargeya S."/>
            <person name="Fitzgerald M."/>
            <person name="Haas B."/>
            <person name="Abouelleil A."/>
            <person name="Alvarado L."/>
            <person name="Arachchi H.M."/>
            <person name="Berlin A."/>
            <person name="Brown A."/>
            <person name="Chapman S.B."/>
            <person name="Chen Z."/>
            <person name="Dunbar C."/>
            <person name="Freedman E."/>
            <person name="Gearin G."/>
            <person name="Goldberg J."/>
            <person name="Griggs A."/>
            <person name="Gujja S."/>
            <person name="Heiman D."/>
            <person name="Howarth C."/>
            <person name="Larson L."/>
            <person name="Lui A."/>
            <person name="MacDonald P.J.P."/>
            <person name="Montmayeur A."/>
            <person name="Murphy C."/>
            <person name="Neiman D."/>
            <person name="Pearson M."/>
            <person name="Priest M."/>
            <person name="Roberts A."/>
            <person name="Saif S."/>
            <person name="Shea T."/>
            <person name="Shenoy N."/>
            <person name="Sisk P."/>
            <person name="Stolte C."/>
            <person name="Sykes S."/>
            <person name="Wortman J."/>
            <person name="Nusbaum C."/>
            <person name="Birren B."/>
        </authorList>
    </citation>
    <scope>NUCLEOTIDE SEQUENCE [LARGE SCALE GENOMIC DNA]</scope>
    <source>
        <strain evidence="8">ATCC 700633</strain>
    </source>
</reference>
<evidence type="ECO:0000256" key="5">
    <source>
        <dbReference type="ARBA" id="ARBA00023136"/>
    </source>
</evidence>
<name>D0BJQ2_9LACT</name>
<dbReference type="HOGENOM" id="CLU_000960_28_0_9"/>
<evidence type="ECO:0000256" key="1">
    <source>
        <dbReference type="ARBA" id="ARBA00004651"/>
    </source>
</evidence>
<keyword evidence="2" id="KW-0813">Transport</keyword>
<evidence type="ECO:0000313" key="8">
    <source>
        <dbReference type="EMBL" id="EEW93305.1"/>
    </source>
</evidence>
<feature type="transmembrane region" description="Helical" evidence="6">
    <location>
        <begin position="344"/>
        <end position="370"/>
    </location>
</feature>
<accession>D0BJQ2</accession>
<dbReference type="PANTHER" id="PTHR42718">
    <property type="entry name" value="MAJOR FACILITATOR SUPERFAMILY MULTIDRUG TRANSPORTER MFSC"/>
    <property type="match status" value="1"/>
</dbReference>
<dbReference type="GO" id="GO:0022857">
    <property type="term" value="F:transmembrane transporter activity"/>
    <property type="evidence" value="ECO:0007669"/>
    <property type="project" value="InterPro"/>
</dbReference>